<dbReference type="PROSITE" id="PS50005">
    <property type="entry name" value="TPR"/>
    <property type="match status" value="1"/>
</dbReference>
<dbReference type="PROSITE" id="PS50293">
    <property type="entry name" value="TPR_REGION"/>
    <property type="match status" value="1"/>
</dbReference>
<sequence length="115" mass="13771">MHFEFNKIDINFEKEGENLQLALSKFKEAIRIDPNHADAYNSTGLIYSNEKRHEEAIKHYNDAIRIDPNCALYYSNKGNALYEIGRREETMECYKEAIRLIQMIWCMQWHSNYFL</sequence>
<dbReference type="AlphaFoldDB" id="A0AAU9JZV3"/>
<dbReference type="PANTHER" id="PTHR44858:SF1">
    <property type="entry name" value="UDP-N-ACETYLGLUCOSAMINE--PEPTIDE N-ACETYLGLUCOSAMINYLTRANSFERASE SPINDLY-RELATED"/>
    <property type="match status" value="1"/>
</dbReference>
<comment type="caution">
    <text evidence="4">The sequence shown here is derived from an EMBL/GenBank/DDBJ whole genome shotgun (WGS) entry which is preliminary data.</text>
</comment>
<evidence type="ECO:0008006" key="6">
    <source>
        <dbReference type="Google" id="ProtNLM"/>
    </source>
</evidence>
<organism evidence="4 5">
    <name type="scientific">Blepharisma stoltei</name>
    <dbReference type="NCBI Taxonomy" id="1481888"/>
    <lineage>
        <taxon>Eukaryota</taxon>
        <taxon>Sar</taxon>
        <taxon>Alveolata</taxon>
        <taxon>Ciliophora</taxon>
        <taxon>Postciliodesmatophora</taxon>
        <taxon>Heterotrichea</taxon>
        <taxon>Heterotrichida</taxon>
        <taxon>Blepharismidae</taxon>
        <taxon>Blepharisma</taxon>
    </lineage>
</organism>
<accession>A0AAU9JZV3</accession>
<dbReference type="SUPFAM" id="SSF48452">
    <property type="entry name" value="TPR-like"/>
    <property type="match status" value="1"/>
</dbReference>
<gene>
    <name evidence="4" type="ORF">BSTOLATCC_MIC50240</name>
</gene>
<evidence type="ECO:0000256" key="1">
    <source>
        <dbReference type="ARBA" id="ARBA00022737"/>
    </source>
</evidence>
<dbReference type="SMART" id="SM00028">
    <property type="entry name" value="TPR"/>
    <property type="match status" value="3"/>
</dbReference>
<keyword evidence="1" id="KW-0677">Repeat</keyword>
<dbReference type="InterPro" id="IPR050498">
    <property type="entry name" value="Ycf3"/>
</dbReference>
<dbReference type="PANTHER" id="PTHR44858">
    <property type="entry name" value="TETRATRICOPEPTIDE REPEAT PROTEIN 6"/>
    <property type="match status" value="1"/>
</dbReference>
<keyword evidence="2 3" id="KW-0802">TPR repeat</keyword>
<reference evidence="4" key="1">
    <citation type="submission" date="2021-09" db="EMBL/GenBank/DDBJ databases">
        <authorList>
            <consortium name="AG Swart"/>
            <person name="Singh M."/>
            <person name="Singh A."/>
            <person name="Seah K."/>
            <person name="Emmerich C."/>
        </authorList>
    </citation>
    <scope>NUCLEOTIDE SEQUENCE</scope>
    <source>
        <strain evidence="4">ATCC30299</strain>
    </source>
</reference>
<name>A0AAU9JZV3_9CILI</name>
<dbReference type="Pfam" id="PF00515">
    <property type="entry name" value="TPR_1"/>
    <property type="match status" value="1"/>
</dbReference>
<protein>
    <recommendedName>
        <fullName evidence="6">Photosystem I assembly protein Ycf3</fullName>
    </recommendedName>
</protein>
<dbReference type="EMBL" id="CAJZBQ010000050">
    <property type="protein sequence ID" value="CAG9330132.1"/>
    <property type="molecule type" value="Genomic_DNA"/>
</dbReference>
<evidence type="ECO:0000256" key="2">
    <source>
        <dbReference type="ARBA" id="ARBA00022803"/>
    </source>
</evidence>
<dbReference type="Proteomes" id="UP001162131">
    <property type="component" value="Unassembled WGS sequence"/>
</dbReference>
<dbReference type="InterPro" id="IPR019734">
    <property type="entry name" value="TPR_rpt"/>
</dbReference>
<dbReference type="Pfam" id="PF13374">
    <property type="entry name" value="TPR_10"/>
    <property type="match status" value="1"/>
</dbReference>
<proteinExistence type="predicted"/>
<evidence type="ECO:0000313" key="5">
    <source>
        <dbReference type="Proteomes" id="UP001162131"/>
    </source>
</evidence>
<dbReference type="InterPro" id="IPR011990">
    <property type="entry name" value="TPR-like_helical_dom_sf"/>
</dbReference>
<dbReference type="Gene3D" id="1.25.40.10">
    <property type="entry name" value="Tetratricopeptide repeat domain"/>
    <property type="match status" value="2"/>
</dbReference>
<keyword evidence="5" id="KW-1185">Reference proteome</keyword>
<evidence type="ECO:0000313" key="4">
    <source>
        <dbReference type="EMBL" id="CAG9330132.1"/>
    </source>
</evidence>
<evidence type="ECO:0000256" key="3">
    <source>
        <dbReference type="PROSITE-ProRule" id="PRU00339"/>
    </source>
</evidence>
<feature type="repeat" description="TPR" evidence="3">
    <location>
        <begin position="37"/>
        <end position="70"/>
    </location>
</feature>